<dbReference type="Proteomes" id="UP000001404">
    <property type="component" value="Chromosome"/>
</dbReference>
<feature type="domain" description="Globin" evidence="1">
    <location>
        <begin position="1"/>
        <end position="56"/>
    </location>
</feature>
<evidence type="ECO:0000313" key="3">
    <source>
        <dbReference type="Proteomes" id="UP000001404"/>
    </source>
</evidence>
<organism evidence="2 3">
    <name type="scientific">Saccharolobus islandicus (strain L.D.8.5 / Lassen #2)</name>
    <name type="common">Sulfolobus islandicus</name>
    <dbReference type="NCBI Taxonomy" id="425944"/>
    <lineage>
        <taxon>Archaea</taxon>
        <taxon>Thermoproteota</taxon>
        <taxon>Thermoprotei</taxon>
        <taxon>Sulfolobales</taxon>
        <taxon>Sulfolobaceae</taxon>
        <taxon>Saccharolobus</taxon>
    </lineage>
</organism>
<reference evidence="3" key="1">
    <citation type="journal article" date="2009" name="Proc. Natl. Acad. Sci. U.S.A.">
        <title>Biogeography of the Sulfolobus islandicus pan-genome.</title>
        <authorList>
            <person name="Reno M.L."/>
            <person name="Held N.L."/>
            <person name="Fields C.J."/>
            <person name="Burke P.V."/>
            <person name="Whitaker R.J."/>
        </authorList>
    </citation>
    <scope>NUCLEOTIDE SEQUENCE [LARGE SCALE GENOMIC DNA]</scope>
    <source>
        <strain evidence="3">L.D.8.5 / Lassen #2</strain>
    </source>
</reference>
<evidence type="ECO:0000313" key="2">
    <source>
        <dbReference type="EMBL" id="ADB86278.1"/>
    </source>
</evidence>
<dbReference type="GO" id="GO:0020037">
    <property type="term" value="F:heme binding"/>
    <property type="evidence" value="ECO:0007669"/>
    <property type="project" value="InterPro"/>
</dbReference>
<dbReference type="EMBL" id="CP001731">
    <property type="protein sequence ID" value="ADB86278.1"/>
    <property type="molecule type" value="Genomic_DNA"/>
</dbReference>
<dbReference type="GO" id="GO:0019825">
    <property type="term" value="F:oxygen binding"/>
    <property type="evidence" value="ECO:0007669"/>
    <property type="project" value="InterPro"/>
</dbReference>
<dbReference type="AlphaFoldDB" id="D2PG84"/>
<dbReference type="InterPro" id="IPR009050">
    <property type="entry name" value="Globin-like_sf"/>
</dbReference>
<dbReference type="PROSITE" id="PS01033">
    <property type="entry name" value="GLOBIN"/>
    <property type="match status" value="1"/>
</dbReference>
<accession>D2PG84</accession>
<dbReference type="KEGG" id="sii:LD85_0511"/>
<proteinExistence type="predicted"/>
<name>D2PG84_SACI9</name>
<dbReference type="RefSeq" id="WP_012952361.1">
    <property type="nucleotide sequence ID" value="NC_013769.1"/>
</dbReference>
<dbReference type="SUPFAM" id="SSF46458">
    <property type="entry name" value="Globin-like"/>
    <property type="match status" value="1"/>
</dbReference>
<dbReference type="InterPro" id="IPR000971">
    <property type="entry name" value="Globin"/>
</dbReference>
<dbReference type="InterPro" id="IPR012292">
    <property type="entry name" value="Globin/Proto"/>
</dbReference>
<dbReference type="Gene3D" id="1.10.490.10">
    <property type="entry name" value="Globins"/>
    <property type="match status" value="1"/>
</dbReference>
<gene>
    <name evidence="2" type="ordered locus">LD85_0511</name>
</gene>
<dbReference type="HOGENOM" id="CLU_2985843_0_0_2"/>
<sequence>MARSHVRAGVKPEQYPLVGELSLDAIKEILNPPEEVLKAWEKTYNYLTKILREKEQK</sequence>
<protein>
    <submittedName>
        <fullName evidence="2">Flavohemoprotein</fullName>
    </submittedName>
</protein>
<dbReference type="Pfam" id="PF00042">
    <property type="entry name" value="Globin"/>
    <property type="match status" value="1"/>
</dbReference>
<evidence type="ECO:0000259" key="1">
    <source>
        <dbReference type="PROSITE" id="PS01033"/>
    </source>
</evidence>